<dbReference type="RefSeq" id="WP_213127064.1">
    <property type="nucleotide sequence ID" value="NZ_JAGYPG010000005.1"/>
</dbReference>
<dbReference type="Proteomes" id="UP000681414">
    <property type="component" value="Unassembled WGS sequence"/>
</dbReference>
<evidence type="ECO:0000313" key="3">
    <source>
        <dbReference type="Proteomes" id="UP000681414"/>
    </source>
</evidence>
<sequence>MYRIHIWNIFTIKYVFRDEFLLVKAGPFRSQIPYTRIAPIKDIFTLLASKNDLQIFR</sequence>
<proteinExistence type="predicted"/>
<name>A0A942TKU5_9BACI</name>
<feature type="domain" description="Uncharacterized protein YyaB-like PH" evidence="1">
    <location>
        <begin position="12"/>
        <end position="48"/>
    </location>
</feature>
<dbReference type="GO" id="GO:0030153">
    <property type="term" value="P:bacteriocin immunity"/>
    <property type="evidence" value="ECO:0007669"/>
    <property type="project" value="InterPro"/>
</dbReference>
<evidence type="ECO:0000259" key="1">
    <source>
        <dbReference type="Pfam" id="PF06713"/>
    </source>
</evidence>
<gene>
    <name evidence="2" type="ORF">KHA97_22530</name>
</gene>
<accession>A0A942TKU5</accession>
<dbReference type="InterPro" id="IPR009589">
    <property type="entry name" value="PH_YyaB-like"/>
</dbReference>
<reference evidence="2 3" key="1">
    <citation type="submission" date="2021-05" db="EMBL/GenBank/DDBJ databases">
        <title>Novel Bacillus species.</title>
        <authorList>
            <person name="Liu G."/>
        </authorList>
    </citation>
    <scope>NUCLEOTIDE SEQUENCE [LARGE SCALE GENOMIC DNA]</scope>
    <source>
        <strain evidence="3">FJAT-49780</strain>
    </source>
</reference>
<evidence type="ECO:0000313" key="2">
    <source>
        <dbReference type="EMBL" id="MBS4197819.1"/>
    </source>
</evidence>
<dbReference type="AlphaFoldDB" id="A0A942TKU5"/>
<keyword evidence="3" id="KW-1185">Reference proteome</keyword>
<dbReference type="EMBL" id="JAGYPG010000005">
    <property type="protein sequence ID" value="MBS4197819.1"/>
    <property type="molecule type" value="Genomic_DNA"/>
</dbReference>
<dbReference type="Pfam" id="PF06713">
    <property type="entry name" value="bPH_4"/>
    <property type="match status" value="1"/>
</dbReference>
<organism evidence="2 3">
    <name type="scientific">Lederbergia citri</name>
    <dbReference type="NCBI Taxonomy" id="2833580"/>
    <lineage>
        <taxon>Bacteria</taxon>
        <taxon>Bacillati</taxon>
        <taxon>Bacillota</taxon>
        <taxon>Bacilli</taxon>
        <taxon>Bacillales</taxon>
        <taxon>Bacillaceae</taxon>
        <taxon>Lederbergia</taxon>
    </lineage>
</organism>
<protein>
    <submittedName>
        <fullName evidence="2">PH domain-containing protein</fullName>
    </submittedName>
</protein>
<comment type="caution">
    <text evidence="2">The sequence shown here is derived from an EMBL/GenBank/DDBJ whole genome shotgun (WGS) entry which is preliminary data.</text>
</comment>